<accession>A0ABX7I3A2</accession>
<keyword evidence="2" id="KW-1185">Reference proteome</keyword>
<proteinExistence type="predicted"/>
<reference evidence="1 2" key="1">
    <citation type="submission" date="2020-06" db="EMBL/GenBank/DDBJ databases">
        <title>Dyadobacter sandarakinus sp. nov., isolated from the soil of the Arctic Yellow River Station.</title>
        <authorList>
            <person name="Zhang Y."/>
            <person name="Peng F."/>
        </authorList>
    </citation>
    <scope>NUCLEOTIDE SEQUENCE [LARGE SCALE GENOMIC DNA]</scope>
    <source>
        <strain evidence="1 2">Q3-56</strain>
    </source>
</reference>
<protein>
    <submittedName>
        <fullName evidence="1">Uncharacterized protein</fullName>
    </submittedName>
</protein>
<dbReference type="Proteomes" id="UP000612680">
    <property type="component" value="Chromosome"/>
</dbReference>
<gene>
    <name evidence="1" type="ORF">HWI92_01695</name>
</gene>
<evidence type="ECO:0000313" key="1">
    <source>
        <dbReference type="EMBL" id="QRQ99717.1"/>
    </source>
</evidence>
<name>A0ABX7I3A2_9BACT</name>
<dbReference type="RefSeq" id="WP_204660478.1">
    <property type="nucleotide sequence ID" value="NZ_CP056775.1"/>
</dbReference>
<dbReference type="EMBL" id="CP056775">
    <property type="protein sequence ID" value="QRQ99717.1"/>
    <property type="molecule type" value="Genomic_DNA"/>
</dbReference>
<organism evidence="1 2">
    <name type="scientific">Dyadobacter sandarakinus</name>
    <dbReference type="NCBI Taxonomy" id="2747268"/>
    <lineage>
        <taxon>Bacteria</taxon>
        <taxon>Pseudomonadati</taxon>
        <taxon>Bacteroidota</taxon>
        <taxon>Cytophagia</taxon>
        <taxon>Cytophagales</taxon>
        <taxon>Spirosomataceae</taxon>
        <taxon>Dyadobacter</taxon>
    </lineage>
</organism>
<sequence>MAKKQEQEQFPQASTKFNINLGEAGIKTVSFGIAAFTRIKEDNAKVTSAFSVLEEMDELQIIPYLICCGIRPEERSWSNYEDFLDLYDACEDQEAINKVIPGYISAMGVLGKKLTPALDVVQKMYAAAGK</sequence>
<evidence type="ECO:0000313" key="2">
    <source>
        <dbReference type="Proteomes" id="UP000612680"/>
    </source>
</evidence>